<evidence type="ECO:0000256" key="8">
    <source>
        <dbReference type="ARBA" id="ARBA00023146"/>
    </source>
</evidence>
<feature type="domain" description="Aminoacyl-tRNA synthetase class Ia" evidence="11">
    <location>
        <begin position="51"/>
        <end position="251"/>
    </location>
</feature>
<evidence type="ECO:0000256" key="9">
    <source>
        <dbReference type="ARBA" id="ARBA00030520"/>
    </source>
</evidence>
<dbReference type="PROSITE" id="PS00178">
    <property type="entry name" value="AA_TRNA_LIGASE_I"/>
    <property type="match status" value="1"/>
</dbReference>
<dbReference type="Gene3D" id="3.40.50.620">
    <property type="entry name" value="HUPs"/>
    <property type="match status" value="2"/>
</dbReference>
<dbReference type="InterPro" id="IPR014729">
    <property type="entry name" value="Rossmann-like_a/b/a_fold"/>
</dbReference>
<dbReference type="InterPro" id="IPR002300">
    <property type="entry name" value="aa-tRNA-synth_Ia"/>
</dbReference>
<dbReference type="GO" id="GO:0002161">
    <property type="term" value="F:aminoacyl-tRNA deacylase activity"/>
    <property type="evidence" value="ECO:0007669"/>
    <property type="project" value="InterPro"/>
</dbReference>
<evidence type="ECO:0000256" key="3">
    <source>
        <dbReference type="ARBA" id="ARBA00013164"/>
    </source>
</evidence>
<comment type="similarity">
    <text evidence="2">Belongs to the class-I aminoacyl-tRNA synthetase family.</text>
</comment>
<evidence type="ECO:0000256" key="2">
    <source>
        <dbReference type="ARBA" id="ARBA00005594"/>
    </source>
</evidence>
<dbReference type="SUPFAM" id="SSF52374">
    <property type="entry name" value="Nucleotidylyl transferase"/>
    <property type="match status" value="1"/>
</dbReference>
<dbReference type="GO" id="GO:0005829">
    <property type="term" value="C:cytosol"/>
    <property type="evidence" value="ECO:0007669"/>
    <property type="project" value="TreeGrafter"/>
</dbReference>
<keyword evidence="5" id="KW-0547">Nucleotide-binding</keyword>
<evidence type="ECO:0000259" key="11">
    <source>
        <dbReference type="Pfam" id="PF00133"/>
    </source>
</evidence>
<keyword evidence="4" id="KW-0436">Ligase</keyword>
<dbReference type="InterPro" id="IPR025709">
    <property type="entry name" value="Leu_tRNA-synth_edit"/>
</dbReference>
<comment type="catalytic activity">
    <reaction evidence="10">
        <text>tRNA(Leu) + L-leucine + ATP = L-leucyl-tRNA(Leu) + AMP + diphosphate</text>
        <dbReference type="Rhea" id="RHEA:11688"/>
        <dbReference type="Rhea" id="RHEA-COMP:9613"/>
        <dbReference type="Rhea" id="RHEA-COMP:9622"/>
        <dbReference type="ChEBI" id="CHEBI:30616"/>
        <dbReference type="ChEBI" id="CHEBI:33019"/>
        <dbReference type="ChEBI" id="CHEBI:57427"/>
        <dbReference type="ChEBI" id="CHEBI:78442"/>
        <dbReference type="ChEBI" id="CHEBI:78494"/>
        <dbReference type="ChEBI" id="CHEBI:456215"/>
        <dbReference type="EC" id="6.1.1.4"/>
    </reaction>
</comment>
<dbReference type="FunFam" id="3.40.50.620:FF:000100">
    <property type="entry name" value="probable leucine--tRNA ligase, mitochondrial"/>
    <property type="match status" value="1"/>
</dbReference>
<dbReference type="InterPro" id="IPR013155">
    <property type="entry name" value="M/V/L/I-tRNA-synth_anticd-bd"/>
</dbReference>
<dbReference type="FunFam" id="3.40.50.620:FF:000003">
    <property type="entry name" value="Leucine--tRNA ligase"/>
    <property type="match status" value="1"/>
</dbReference>
<dbReference type="Pfam" id="PF00133">
    <property type="entry name" value="tRNA-synt_1"/>
    <property type="match status" value="2"/>
</dbReference>
<dbReference type="GO" id="GO:0005524">
    <property type="term" value="F:ATP binding"/>
    <property type="evidence" value="ECO:0007669"/>
    <property type="project" value="UniProtKB-KW"/>
</dbReference>
<evidence type="ECO:0000313" key="14">
    <source>
        <dbReference type="EMBL" id="CAB4720035.1"/>
    </source>
</evidence>
<dbReference type="CDD" id="cd07958">
    <property type="entry name" value="Anticodon_Ia_Leu_BEm"/>
    <property type="match status" value="1"/>
</dbReference>
<sequence length="855" mass="94995">MIPSATNRIHPRLDTMPILDSGHFPVFLGIMSEQAIPDPNFYDVHAVQEKWLPIWDELAPFRSGRPDDNRPTKYVLDMFPYPSGDLHMGHAEAYALGDVISRYWVHQGFNVMHPIGWDAFGLPAENAAIKRNESPAIWTYENIAIQKASMRRYACSFDWDRVLNTCDPEYYQWNQWFFLQMYERGLAYRKDSAVNWCPSCQTVLANEQVVGGECERCDSAVTKKKLNQWYFKITDYADRLLDDMKELEGQWPEKVLLMQRNWIGRSQGAEVSFEIEGRAQPVVVYTTRPDTLYGATFFVVAVDSALAAELAQGTDSETAFNEYLEKVKSTSDMDRLATDRPKTGVFLNRYAINPVNGERLQIWASDYVLADYGTGAIMAVPAHDQRDLDFAKAFDLPVRVVVQSDTDPAVTGEATADDGAHVNSGNLDGLGKADAIAKIISELETKSLGKPATNYRLRDWLISRQRFWGTPIPIIHCPACGEVPVPIDQLPVRLPDAAGLDLAPKGTSPLGAADEWANVLCPKCAGPARRDADTMDTFVDSSWYYMRYLNPQLSTAPFDQAEAKKWLPVDQYVGGVTHAILHLLYSRFFTKVMYDMGMVDFVEPFKRLLNQGMVQMDGSAMSKSRGNLVKLSEELSEHGVDAIRLALVFSGPPEDDVDWADVSPSGARKFLARAYRLAGDATSATGVAFADGDLALRKATHKAINDAQLAVETYRFNVAVARTMELVNVTRKAIDSGCGAADPAVREACEAVAIMLSLVAPYTAEEMWSRLGHQPSVALAPWPEVDPKLLVEDSVQCVIQVNGKIKERLEISPSITEDQMRELAMSQASVIEAIAGQTIKVVVVRPPKLVNIVLG</sequence>
<dbReference type="PRINTS" id="PR00985">
    <property type="entry name" value="TRNASYNTHLEU"/>
</dbReference>
<keyword evidence="6" id="KW-0067">ATP-binding</keyword>
<dbReference type="InterPro" id="IPR009008">
    <property type="entry name" value="Val/Leu/Ile-tRNA-synth_edit"/>
</dbReference>
<name>A0A6J6RGC9_9ZZZZ</name>
<organism evidence="14">
    <name type="scientific">freshwater metagenome</name>
    <dbReference type="NCBI Taxonomy" id="449393"/>
    <lineage>
        <taxon>unclassified sequences</taxon>
        <taxon>metagenomes</taxon>
        <taxon>ecological metagenomes</taxon>
    </lineage>
</organism>
<dbReference type="NCBIfam" id="TIGR00396">
    <property type="entry name" value="leuS_bact"/>
    <property type="match status" value="1"/>
</dbReference>
<keyword evidence="7" id="KW-0648">Protein biosynthesis</keyword>
<evidence type="ECO:0000256" key="6">
    <source>
        <dbReference type="ARBA" id="ARBA00022840"/>
    </source>
</evidence>
<dbReference type="PANTHER" id="PTHR43740:SF2">
    <property type="entry name" value="LEUCINE--TRNA LIGASE, MITOCHONDRIAL"/>
    <property type="match status" value="1"/>
</dbReference>
<dbReference type="Pfam" id="PF08264">
    <property type="entry name" value="Anticodon_1"/>
    <property type="match status" value="1"/>
</dbReference>
<feature type="domain" description="Aminoacyl-tRNA synthetase class Ia" evidence="11">
    <location>
        <begin position="457"/>
        <end position="658"/>
    </location>
</feature>
<protein>
    <recommendedName>
        <fullName evidence="3">leucine--tRNA ligase</fullName>
        <ecNumber evidence="3">6.1.1.4</ecNumber>
    </recommendedName>
    <alternativeName>
        <fullName evidence="9">Leucyl-tRNA synthetase</fullName>
    </alternativeName>
</protein>
<dbReference type="Gene3D" id="3.90.740.10">
    <property type="entry name" value="Valyl/Leucyl/Isoleucyl-tRNA synthetase, editing domain"/>
    <property type="match status" value="1"/>
</dbReference>
<evidence type="ECO:0000256" key="7">
    <source>
        <dbReference type="ARBA" id="ARBA00022917"/>
    </source>
</evidence>
<dbReference type="InterPro" id="IPR001412">
    <property type="entry name" value="aa-tRNA-synth_I_CS"/>
</dbReference>
<dbReference type="CDD" id="cd00812">
    <property type="entry name" value="LeuRS_core"/>
    <property type="match status" value="1"/>
</dbReference>
<dbReference type="FunFam" id="1.10.730.10:FF:000002">
    <property type="entry name" value="Leucine--tRNA ligase"/>
    <property type="match status" value="1"/>
</dbReference>
<dbReference type="Gene3D" id="3.10.20.590">
    <property type="match status" value="1"/>
</dbReference>
<comment type="subcellular location">
    <subcellularLocation>
        <location evidence="1">Mitochondrion matrix</location>
    </subcellularLocation>
</comment>
<dbReference type="HAMAP" id="MF_00049_B">
    <property type="entry name" value="Leu_tRNA_synth_B"/>
    <property type="match status" value="1"/>
</dbReference>
<reference evidence="14" key="1">
    <citation type="submission" date="2020-05" db="EMBL/GenBank/DDBJ databases">
        <authorList>
            <person name="Chiriac C."/>
            <person name="Salcher M."/>
            <person name="Ghai R."/>
            <person name="Kavagutti S V."/>
        </authorList>
    </citation>
    <scope>NUCLEOTIDE SEQUENCE</scope>
</reference>
<dbReference type="InterPro" id="IPR009080">
    <property type="entry name" value="tRNAsynth_Ia_anticodon-bd"/>
</dbReference>
<dbReference type="SUPFAM" id="SSF50677">
    <property type="entry name" value="ValRS/IleRS/LeuRS editing domain"/>
    <property type="match status" value="1"/>
</dbReference>
<feature type="domain" description="Leucyl-tRNA synthetase editing" evidence="13">
    <location>
        <begin position="260"/>
        <end position="443"/>
    </location>
</feature>
<evidence type="ECO:0000256" key="5">
    <source>
        <dbReference type="ARBA" id="ARBA00022741"/>
    </source>
</evidence>
<dbReference type="InterPro" id="IPR002302">
    <property type="entry name" value="Leu-tRNA-ligase"/>
</dbReference>
<dbReference type="EMBL" id="CAEZYC010000121">
    <property type="protein sequence ID" value="CAB4720035.1"/>
    <property type="molecule type" value="Genomic_DNA"/>
</dbReference>
<dbReference type="EC" id="6.1.1.4" evidence="3"/>
<feature type="domain" description="Methionyl/Valyl/Leucyl/Isoleucyl-tRNA synthetase anticodon-binding" evidence="12">
    <location>
        <begin position="695"/>
        <end position="816"/>
    </location>
</feature>
<dbReference type="GO" id="GO:0006429">
    <property type="term" value="P:leucyl-tRNA aminoacylation"/>
    <property type="evidence" value="ECO:0007669"/>
    <property type="project" value="InterPro"/>
</dbReference>
<dbReference type="PANTHER" id="PTHR43740">
    <property type="entry name" value="LEUCYL-TRNA SYNTHETASE"/>
    <property type="match status" value="1"/>
</dbReference>
<dbReference type="GO" id="GO:0005759">
    <property type="term" value="C:mitochondrial matrix"/>
    <property type="evidence" value="ECO:0007669"/>
    <property type="project" value="UniProtKB-SubCell"/>
</dbReference>
<evidence type="ECO:0000256" key="4">
    <source>
        <dbReference type="ARBA" id="ARBA00022598"/>
    </source>
</evidence>
<evidence type="ECO:0000259" key="13">
    <source>
        <dbReference type="Pfam" id="PF13603"/>
    </source>
</evidence>
<evidence type="ECO:0000256" key="10">
    <source>
        <dbReference type="ARBA" id="ARBA00047469"/>
    </source>
</evidence>
<keyword evidence="8" id="KW-0030">Aminoacyl-tRNA synthetase</keyword>
<gene>
    <name evidence="14" type="ORF">UFOPK2648_01382</name>
</gene>
<dbReference type="Pfam" id="PF13603">
    <property type="entry name" value="tRNA-synt_1_2"/>
    <property type="match status" value="1"/>
</dbReference>
<proteinExistence type="inferred from homology"/>
<dbReference type="GO" id="GO:0004823">
    <property type="term" value="F:leucine-tRNA ligase activity"/>
    <property type="evidence" value="ECO:0007669"/>
    <property type="project" value="UniProtKB-EC"/>
</dbReference>
<dbReference type="SUPFAM" id="SSF47323">
    <property type="entry name" value="Anticodon-binding domain of a subclass of class I aminoacyl-tRNA synthetases"/>
    <property type="match status" value="1"/>
</dbReference>
<evidence type="ECO:0000256" key="1">
    <source>
        <dbReference type="ARBA" id="ARBA00004305"/>
    </source>
</evidence>
<evidence type="ECO:0000259" key="12">
    <source>
        <dbReference type="Pfam" id="PF08264"/>
    </source>
</evidence>
<dbReference type="Gene3D" id="1.10.730.10">
    <property type="entry name" value="Isoleucyl-tRNA Synthetase, Domain 1"/>
    <property type="match status" value="1"/>
</dbReference>
<dbReference type="AlphaFoldDB" id="A0A6J6RGC9"/>
<accession>A0A6J6RGC9</accession>